<evidence type="ECO:0000256" key="5">
    <source>
        <dbReference type="ARBA" id="ARBA00022692"/>
    </source>
</evidence>
<name>A0A7R9BW25_9CRUS</name>
<dbReference type="Proteomes" id="UP000678499">
    <property type="component" value="Unassembled WGS sequence"/>
</dbReference>
<evidence type="ECO:0000256" key="4">
    <source>
        <dbReference type="ARBA" id="ARBA00022461"/>
    </source>
</evidence>
<evidence type="ECO:0000256" key="2">
    <source>
        <dbReference type="ARBA" id="ARBA00007193"/>
    </source>
</evidence>
<reference evidence="14" key="1">
    <citation type="submission" date="2020-11" db="EMBL/GenBank/DDBJ databases">
        <authorList>
            <person name="Tran Van P."/>
        </authorList>
    </citation>
    <scope>NUCLEOTIDE SEQUENCE</scope>
</reference>
<sequence>MWSYFETSSVLGLSHTGQAATSKNYLRASLWFAITFILWGLTGILLYKIGIEFLQYPVLTTITVQASQGQLTFPTVVFCNHSPITCNQLFKISLKRPDLWKASGCLVGVQIVNYVTNATNEFNLRRGIIIPREFLEADADGSVPLIDYWAHLYLDPKRIVDMLLDNRTELLLTDLNEFMNFEMDGIRDSWSKNQDVEHHFALLHLDAAIRGWKVRSNFITALKFSSNVNGTYDMVSMRRILGNWYFDKRGNELSLPPDTDFNATKLAWVEYVATLQQMSPATFQQLHNFTLGFLVYLTEFLAPTYTDFPSLLRMYGDPKVAEHAVQELIKMLTMQFHFPSAQLQNNEASEEEAKLVEANYDFAQHLSDLKRMPNEKLQSNLFWSLALESFHELEPYLQQSADEMLQTCEFSGKPCDPSQIGTHVSVNYGHCVTYNSFPAANDTTYKPSIATSDGIDGGLKIRLKINEDEYIRVPSQVTTAGLKVGIFPFGSPPNVEEEGIDVVPGQSTHVRLKSVLLKRLPDPYPSGCQDGWDGTLYTYGNFRYDYRESAVINAGIHPLKLRRDWEGIKQSLIEVKVYYSSLDEYLTEETEKNTFFSMCNEVGGAMGLLLGLCGFNLIELLVMSMDIGLGRFSKNNVNSAKADLQNSTGKISEISYPRTPAGKEQLMIKPFLADDDFMTRRRNNNSFSGTLGQ</sequence>
<dbReference type="EMBL" id="OA885734">
    <property type="protein sequence ID" value="CAD7282303.1"/>
    <property type="molecule type" value="Genomic_DNA"/>
</dbReference>
<evidence type="ECO:0000313" key="15">
    <source>
        <dbReference type="Proteomes" id="UP000678499"/>
    </source>
</evidence>
<evidence type="ECO:0000256" key="7">
    <source>
        <dbReference type="ARBA" id="ARBA00023053"/>
    </source>
</evidence>
<keyword evidence="10 12" id="KW-0739">Sodium transport</keyword>
<evidence type="ECO:0000256" key="9">
    <source>
        <dbReference type="ARBA" id="ARBA00023136"/>
    </source>
</evidence>
<proteinExistence type="inferred from homology"/>
<dbReference type="AlphaFoldDB" id="A0A7R9BW25"/>
<dbReference type="PANTHER" id="PTHR11690:SF248">
    <property type="entry name" value="PICKPOCKET 17, ISOFORM A"/>
    <property type="match status" value="1"/>
</dbReference>
<keyword evidence="8 12" id="KW-0406">Ion transport</keyword>
<keyword evidence="5 12" id="KW-0812">Transmembrane</keyword>
<comment type="similarity">
    <text evidence="2 12">Belongs to the amiloride-sensitive sodium channel (TC 1.A.6) family.</text>
</comment>
<dbReference type="EMBL" id="CAJPEX010003697">
    <property type="protein sequence ID" value="CAG0922455.1"/>
    <property type="molecule type" value="Genomic_DNA"/>
</dbReference>
<feature type="transmembrane region" description="Helical" evidence="13">
    <location>
        <begin position="29"/>
        <end position="47"/>
    </location>
</feature>
<dbReference type="Pfam" id="PF00858">
    <property type="entry name" value="ASC"/>
    <property type="match status" value="2"/>
</dbReference>
<evidence type="ECO:0000313" key="14">
    <source>
        <dbReference type="EMBL" id="CAD7282303.1"/>
    </source>
</evidence>
<evidence type="ECO:0000256" key="6">
    <source>
        <dbReference type="ARBA" id="ARBA00022989"/>
    </source>
</evidence>
<dbReference type="PRINTS" id="PR01078">
    <property type="entry name" value="AMINACHANNEL"/>
</dbReference>
<dbReference type="GO" id="GO:0015280">
    <property type="term" value="F:ligand-gated sodium channel activity"/>
    <property type="evidence" value="ECO:0007669"/>
    <property type="project" value="TreeGrafter"/>
</dbReference>
<keyword evidence="4 12" id="KW-0894">Sodium channel</keyword>
<dbReference type="OrthoDB" id="6021021at2759"/>
<organism evidence="14">
    <name type="scientific">Notodromas monacha</name>
    <dbReference type="NCBI Taxonomy" id="399045"/>
    <lineage>
        <taxon>Eukaryota</taxon>
        <taxon>Metazoa</taxon>
        <taxon>Ecdysozoa</taxon>
        <taxon>Arthropoda</taxon>
        <taxon>Crustacea</taxon>
        <taxon>Oligostraca</taxon>
        <taxon>Ostracoda</taxon>
        <taxon>Podocopa</taxon>
        <taxon>Podocopida</taxon>
        <taxon>Cypridocopina</taxon>
        <taxon>Cypridoidea</taxon>
        <taxon>Cyprididae</taxon>
        <taxon>Notodromas</taxon>
    </lineage>
</organism>
<evidence type="ECO:0000256" key="8">
    <source>
        <dbReference type="ARBA" id="ARBA00023065"/>
    </source>
</evidence>
<evidence type="ECO:0000256" key="1">
    <source>
        <dbReference type="ARBA" id="ARBA00004141"/>
    </source>
</evidence>
<gene>
    <name evidence="14" type="ORF">NMOB1V02_LOCUS9932</name>
</gene>
<keyword evidence="9 13" id="KW-0472">Membrane</keyword>
<keyword evidence="3 12" id="KW-0813">Transport</keyword>
<dbReference type="PANTHER" id="PTHR11690">
    <property type="entry name" value="AMILORIDE-SENSITIVE SODIUM CHANNEL-RELATED"/>
    <property type="match status" value="1"/>
</dbReference>
<dbReference type="InterPro" id="IPR001873">
    <property type="entry name" value="ENaC"/>
</dbReference>
<dbReference type="Gene3D" id="2.60.470.10">
    <property type="entry name" value="Acid-sensing ion channels like domains"/>
    <property type="match status" value="1"/>
</dbReference>
<dbReference type="GO" id="GO:0005886">
    <property type="term" value="C:plasma membrane"/>
    <property type="evidence" value="ECO:0007669"/>
    <property type="project" value="TreeGrafter"/>
</dbReference>
<keyword evidence="6 13" id="KW-1133">Transmembrane helix</keyword>
<evidence type="ECO:0000256" key="10">
    <source>
        <dbReference type="ARBA" id="ARBA00023201"/>
    </source>
</evidence>
<protein>
    <submittedName>
        <fullName evidence="14">Uncharacterized protein</fullName>
    </submittedName>
</protein>
<evidence type="ECO:0000256" key="12">
    <source>
        <dbReference type="RuleBase" id="RU000679"/>
    </source>
</evidence>
<evidence type="ECO:0000256" key="11">
    <source>
        <dbReference type="ARBA" id="ARBA00023303"/>
    </source>
</evidence>
<accession>A0A7R9BW25</accession>
<comment type="subcellular location">
    <subcellularLocation>
        <location evidence="1">Membrane</location>
        <topology evidence="1">Multi-pass membrane protein</topology>
    </subcellularLocation>
</comment>
<evidence type="ECO:0000256" key="3">
    <source>
        <dbReference type="ARBA" id="ARBA00022448"/>
    </source>
</evidence>
<keyword evidence="15" id="KW-1185">Reference proteome</keyword>
<keyword evidence="11 12" id="KW-0407">Ion channel</keyword>
<evidence type="ECO:0000256" key="13">
    <source>
        <dbReference type="SAM" id="Phobius"/>
    </source>
</evidence>
<keyword evidence="7" id="KW-0915">Sodium</keyword>